<dbReference type="Gene3D" id="3.30.450.20">
    <property type="entry name" value="PAS domain"/>
    <property type="match status" value="1"/>
</dbReference>
<dbReference type="RefSeq" id="WP_135179629.1">
    <property type="nucleotide sequence ID" value="NZ_SPQT01000071.1"/>
</dbReference>
<name>A0A4Y9L0Y6_9BRAD</name>
<keyword evidence="5" id="KW-0547">Nucleotide-binding</keyword>
<feature type="domain" description="Histidine kinase/HSP90-like ATPase" evidence="8">
    <location>
        <begin position="246"/>
        <end position="345"/>
    </location>
</feature>
<protein>
    <recommendedName>
        <fullName evidence="2">histidine kinase</fullName>
        <ecNumber evidence="2">2.7.13.3</ecNumber>
    </recommendedName>
</protein>
<dbReference type="GO" id="GO:0004673">
    <property type="term" value="F:protein histidine kinase activity"/>
    <property type="evidence" value="ECO:0007669"/>
    <property type="project" value="UniProtKB-EC"/>
</dbReference>
<proteinExistence type="predicted"/>
<dbReference type="SUPFAM" id="SSF55785">
    <property type="entry name" value="PYP-like sensor domain (PAS domain)"/>
    <property type="match status" value="1"/>
</dbReference>
<dbReference type="EC" id="2.7.13.3" evidence="2"/>
<dbReference type="AlphaFoldDB" id="A0A4Y9L0Y6"/>
<dbReference type="InterPro" id="IPR013767">
    <property type="entry name" value="PAS_fold"/>
</dbReference>
<dbReference type="PANTHER" id="PTHR41523:SF8">
    <property type="entry name" value="ETHYLENE RESPONSE SENSOR PROTEIN"/>
    <property type="match status" value="1"/>
</dbReference>
<dbReference type="InterPro" id="IPR035965">
    <property type="entry name" value="PAS-like_dom_sf"/>
</dbReference>
<evidence type="ECO:0000259" key="8">
    <source>
        <dbReference type="SMART" id="SM00387"/>
    </source>
</evidence>
<dbReference type="GO" id="GO:0006355">
    <property type="term" value="P:regulation of DNA-templated transcription"/>
    <property type="evidence" value="ECO:0007669"/>
    <property type="project" value="InterPro"/>
</dbReference>
<evidence type="ECO:0000256" key="5">
    <source>
        <dbReference type="ARBA" id="ARBA00022741"/>
    </source>
</evidence>
<evidence type="ECO:0000256" key="7">
    <source>
        <dbReference type="ARBA" id="ARBA00022840"/>
    </source>
</evidence>
<dbReference type="Pfam" id="PF07568">
    <property type="entry name" value="HisKA_2"/>
    <property type="match status" value="1"/>
</dbReference>
<dbReference type="SMART" id="SM00387">
    <property type="entry name" value="HATPase_c"/>
    <property type="match status" value="1"/>
</dbReference>
<dbReference type="Pfam" id="PF02518">
    <property type="entry name" value="HATPase_c"/>
    <property type="match status" value="1"/>
</dbReference>
<dbReference type="CDD" id="cd00130">
    <property type="entry name" value="PAS"/>
    <property type="match status" value="1"/>
</dbReference>
<dbReference type="InterPro" id="IPR011495">
    <property type="entry name" value="Sig_transdc_His_kin_sub2_dim/P"/>
</dbReference>
<evidence type="ECO:0000256" key="3">
    <source>
        <dbReference type="ARBA" id="ARBA00022553"/>
    </source>
</evidence>
<evidence type="ECO:0000256" key="1">
    <source>
        <dbReference type="ARBA" id="ARBA00000085"/>
    </source>
</evidence>
<evidence type="ECO:0000256" key="2">
    <source>
        <dbReference type="ARBA" id="ARBA00012438"/>
    </source>
</evidence>
<dbReference type="EMBL" id="SPQT01000071">
    <property type="protein sequence ID" value="TFV36417.1"/>
    <property type="molecule type" value="Genomic_DNA"/>
</dbReference>
<evidence type="ECO:0000313" key="9">
    <source>
        <dbReference type="EMBL" id="TFV36417.1"/>
    </source>
</evidence>
<sequence length="347" mass="38007">MFRKQFTEVQDAWTLAHAIVDTIREPLIVLDQSLRVVAASRSFYLTFNVNADDTQGKLLYDLGDGQWDIPKLRVLLGKIVPEQGAMENYEVEHDFPNIGRRTMLLNARKVFYETGSHSTILLGIEDITEKRILENEKDELIRQKEMLLQEMEHRVTNSLQIIASIIMLKARAVESEETRRHLQDAHNRVISVAAVQKHLHGSVTRGSVEMGPYLATLCTALSRSMIGDNRPISIKVSGNGGISSSRSAESIGLIVTELVINSLKHAFDETTKGGEITVAYDVSGTDWQLTVSDNGSGKPDGVFAQPKTGLGTGVVKALAKQLDAQVVTLSGALGTKVSVTHATFAAT</sequence>
<dbReference type="InterPro" id="IPR036890">
    <property type="entry name" value="HATPase_C_sf"/>
</dbReference>
<dbReference type="PANTHER" id="PTHR41523">
    <property type="entry name" value="TWO-COMPONENT SYSTEM SENSOR PROTEIN"/>
    <property type="match status" value="1"/>
</dbReference>
<accession>A0A4Y9L0Y6</accession>
<dbReference type="OrthoDB" id="7297573at2"/>
<keyword evidence="10" id="KW-1185">Reference proteome</keyword>
<gene>
    <name evidence="9" type="ORF">E4K65_45585</name>
</gene>
<keyword evidence="3" id="KW-0597">Phosphoprotein</keyword>
<evidence type="ECO:0000256" key="4">
    <source>
        <dbReference type="ARBA" id="ARBA00022679"/>
    </source>
</evidence>
<dbReference type="Proteomes" id="UP000297966">
    <property type="component" value="Unassembled WGS sequence"/>
</dbReference>
<dbReference type="SUPFAM" id="SSF55874">
    <property type="entry name" value="ATPase domain of HSP90 chaperone/DNA topoisomerase II/histidine kinase"/>
    <property type="match status" value="1"/>
</dbReference>
<comment type="caution">
    <text evidence="9">The sequence shown here is derived from an EMBL/GenBank/DDBJ whole genome shotgun (WGS) entry which is preliminary data.</text>
</comment>
<reference evidence="9 10" key="1">
    <citation type="submission" date="2019-03" db="EMBL/GenBank/DDBJ databases">
        <title>Bradyrhizobium diversity isolated from nodules of Chamaecrista fasciculata.</title>
        <authorList>
            <person name="Klepa M.S."/>
            <person name="Urquiaga M.O."/>
            <person name="Hungria M."/>
            <person name="Delamuta J.R."/>
        </authorList>
    </citation>
    <scope>NUCLEOTIDE SEQUENCE [LARGE SCALE GENOMIC DNA]</scope>
    <source>
        <strain evidence="9 10">CNPSo 3448</strain>
    </source>
</reference>
<dbReference type="GO" id="GO:0005524">
    <property type="term" value="F:ATP binding"/>
    <property type="evidence" value="ECO:0007669"/>
    <property type="project" value="UniProtKB-KW"/>
</dbReference>
<dbReference type="InterPro" id="IPR003594">
    <property type="entry name" value="HATPase_dom"/>
</dbReference>
<organism evidence="9 10">
    <name type="scientific">Bradyrhizobium niftali</name>
    <dbReference type="NCBI Taxonomy" id="2560055"/>
    <lineage>
        <taxon>Bacteria</taxon>
        <taxon>Pseudomonadati</taxon>
        <taxon>Pseudomonadota</taxon>
        <taxon>Alphaproteobacteria</taxon>
        <taxon>Hyphomicrobiales</taxon>
        <taxon>Nitrobacteraceae</taxon>
        <taxon>Bradyrhizobium</taxon>
    </lineage>
</organism>
<dbReference type="Gene3D" id="3.30.565.10">
    <property type="entry name" value="Histidine kinase-like ATPase, C-terminal domain"/>
    <property type="match status" value="1"/>
</dbReference>
<dbReference type="InterPro" id="IPR000014">
    <property type="entry name" value="PAS"/>
</dbReference>
<keyword evidence="4" id="KW-0808">Transferase</keyword>
<evidence type="ECO:0000256" key="6">
    <source>
        <dbReference type="ARBA" id="ARBA00022777"/>
    </source>
</evidence>
<keyword evidence="6" id="KW-0418">Kinase</keyword>
<evidence type="ECO:0000313" key="10">
    <source>
        <dbReference type="Proteomes" id="UP000297966"/>
    </source>
</evidence>
<dbReference type="Pfam" id="PF00989">
    <property type="entry name" value="PAS"/>
    <property type="match status" value="1"/>
</dbReference>
<keyword evidence="7" id="KW-0067">ATP-binding</keyword>
<comment type="catalytic activity">
    <reaction evidence="1">
        <text>ATP + protein L-histidine = ADP + protein N-phospho-L-histidine.</text>
        <dbReference type="EC" id="2.7.13.3"/>
    </reaction>
</comment>